<proteinExistence type="predicted"/>
<dbReference type="AlphaFoldDB" id="A0A0A9E4R9"/>
<accession>A0A0A9E4R9</accession>
<reference evidence="1" key="2">
    <citation type="journal article" date="2015" name="Data Brief">
        <title>Shoot transcriptome of the giant reed, Arundo donax.</title>
        <authorList>
            <person name="Barrero R.A."/>
            <person name="Guerrero F.D."/>
            <person name="Moolhuijzen P."/>
            <person name="Goolsby J.A."/>
            <person name="Tidwell J."/>
            <person name="Bellgard S.E."/>
            <person name="Bellgard M.I."/>
        </authorList>
    </citation>
    <scope>NUCLEOTIDE SEQUENCE</scope>
    <source>
        <tissue evidence="1">Shoot tissue taken approximately 20 cm above the soil surface</tissue>
    </source>
</reference>
<dbReference type="EMBL" id="GBRH01206918">
    <property type="protein sequence ID" value="JAD90977.1"/>
    <property type="molecule type" value="Transcribed_RNA"/>
</dbReference>
<sequence>MGGPLELVGPGSPCRAVAPQLPILPSAAFHSTAPTEHPGSRSGCSVTATPFGSSYLALMQTVAPIGFMDHSLRWHIGASLDILGIQQDLTLLCLEVQQF</sequence>
<name>A0A0A9E4R9_ARUDO</name>
<evidence type="ECO:0000313" key="1">
    <source>
        <dbReference type="EMBL" id="JAD90977.1"/>
    </source>
</evidence>
<reference evidence="1" key="1">
    <citation type="submission" date="2014-09" db="EMBL/GenBank/DDBJ databases">
        <authorList>
            <person name="Magalhaes I.L.F."/>
            <person name="Oliveira U."/>
            <person name="Santos F.R."/>
            <person name="Vidigal T.H.D.A."/>
            <person name="Brescovit A.D."/>
            <person name="Santos A.J."/>
        </authorList>
    </citation>
    <scope>NUCLEOTIDE SEQUENCE</scope>
    <source>
        <tissue evidence="1">Shoot tissue taken approximately 20 cm above the soil surface</tissue>
    </source>
</reference>
<organism evidence="1">
    <name type="scientific">Arundo donax</name>
    <name type="common">Giant reed</name>
    <name type="synonym">Donax arundinaceus</name>
    <dbReference type="NCBI Taxonomy" id="35708"/>
    <lineage>
        <taxon>Eukaryota</taxon>
        <taxon>Viridiplantae</taxon>
        <taxon>Streptophyta</taxon>
        <taxon>Embryophyta</taxon>
        <taxon>Tracheophyta</taxon>
        <taxon>Spermatophyta</taxon>
        <taxon>Magnoliopsida</taxon>
        <taxon>Liliopsida</taxon>
        <taxon>Poales</taxon>
        <taxon>Poaceae</taxon>
        <taxon>PACMAD clade</taxon>
        <taxon>Arundinoideae</taxon>
        <taxon>Arundineae</taxon>
        <taxon>Arundo</taxon>
    </lineage>
</organism>
<protein>
    <submittedName>
        <fullName evidence="1">Uncharacterized protein</fullName>
    </submittedName>
</protein>